<keyword evidence="9 17" id="KW-0067">ATP-binding</keyword>
<keyword evidence="3" id="KW-1003">Cell membrane</keyword>
<dbReference type="GO" id="GO:0046872">
    <property type="term" value="F:metal ion binding"/>
    <property type="evidence" value="ECO:0007669"/>
    <property type="project" value="UniProtKB-KW"/>
</dbReference>
<feature type="binding site" evidence="17">
    <location>
        <position position="24"/>
    </location>
    <ligand>
        <name>ATP</name>
        <dbReference type="ChEBI" id="CHEBI:30616"/>
    </ligand>
</feature>
<feature type="binding site" evidence="17">
    <location>
        <position position="72"/>
    </location>
    <ligand>
        <name>ATP</name>
        <dbReference type="ChEBI" id="CHEBI:30616"/>
    </ligand>
</feature>
<evidence type="ECO:0000256" key="7">
    <source>
        <dbReference type="ARBA" id="ARBA00022741"/>
    </source>
</evidence>
<evidence type="ECO:0000256" key="12">
    <source>
        <dbReference type="ARBA" id="ARBA00023136"/>
    </source>
</evidence>
<gene>
    <name evidence="20" type="ORF">H8S33_10545</name>
</gene>
<feature type="binding site" evidence="16">
    <location>
        <position position="65"/>
    </location>
    <ligand>
        <name>substrate</name>
    </ligand>
</feature>
<feature type="binding site" evidence="17">
    <location>
        <position position="5"/>
    </location>
    <ligand>
        <name>ATP</name>
        <dbReference type="ChEBI" id="CHEBI:30616"/>
    </ligand>
</feature>
<feature type="transmembrane region" description="Helical" evidence="19">
    <location>
        <begin position="51"/>
        <end position="71"/>
    </location>
</feature>
<keyword evidence="10 19" id="KW-1133">Transmembrane helix</keyword>
<keyword evidence="11" id="KW-0443">Lipid metabolism</keyword>
<evidence type="ECO:0000256" key="14">
    <source>
        <dbReference type="ARBA" id="ARBA00023264"/>
    </source>
</evidence>
<evidence type="ECO:0000256" key="19">
    <source>
        <dbReference type="SAM" id="Phobius"/>
    </source>
</evidence>
<feature type="binding site" evidence="18">
    <location>
        <position position="24"/>
    </location>
    <ligand>
        <name>a divalent metal cation</name>
        <dbReference type="ChEBI" id="CHEBI:60240"/>
    </ligand>
</feature>
<feature type="binding site" evidence="17">
    <location>
        <position position="12"/>
    </location>
    <ligand>
        <name>ATP</name>
        <dbReference type="ChEBI" id="CHEBI:30616"/>
    </ligand>
</feature>
<dbReference type="Proteomes" id="UP000637359">
    <property type="component" value="Unassembled WGS sequence"/>
</dbReference>
<keyword evidence="18" id="KW-0460">Magnesium</keyword>
<comment type="subcellular location">
    <subcellularLocation>
        <location evidence="1">Cell membrane</location>
        <topology evidence="1">Multi-pass membrane protein</topology>
    </subcellularLocation>
</comment>
<dbReference type="PANTHER" id="PTHR34299:SF1">
    <property type="entry name" value="DIACYLGLYCEROL KINASE"/>
    <property type="match status" value="1"/>
</dbReference>
<keyword evidence="12 19" id="KW-0472">Membrane</keyword>
<evidence type="ECO:0000256" key="8">
    <source>
        <dbReference type="ARBA" id="ARBA00022777"/>
    </source>
</evidence>
<reference evidence="20" key="1">
    <citation type="submission" date="2020-08" db="EMBL/GenBank/DDBJ databases">
        <title>Genome public.</title>
        <authorList>
            <person name="Liu C."/>
            <person name="Sun Q."/>
        </authorList>
    </citation>
    <scope>NUCLEOTIDE SEQUENCE</scope>
    <source>
        <strain evidence="20">BX22</strain>
    </source>
</reference>
<dbReference type="PANTHER" id="PTHR34299">
    <property type="entry name" value="DIACYLGLYCEROL KINASE"/>
    <property type="match status" value="1"/>
</dbReference>
<evidence type="ECO:0000256" key="10">
    <source>
        <dbReference type="ARBA" id="ARBA00022989"/>
    </source>
</evidence>
<feature type="binding site" evidence="18">
    <location>
        <position position="72"/>
    </location>
    <ligand>
        <name>a divalent metal cation</name>
        <dbReference type="ChEBI" id="CHEBI:60240"/>
    </ligand>
</feature>
<name>A0A923L677_9BACI</name>
<dbReference type="GO" id="GO:0005886">
    <property type="term" value="C:plasma membrane"/>
    <property type="evidence" value="ECO:0007669"/>
    <property type="project" value="UniProtKB-SubCell"/>
</dbReference>
<evidence type="ECO:0000256" key="13">
    <source>
        <dbReference type="ARBA" id="ARBA00023209"/>
    </source>
</evidence>
<proteinExistence type="inferred from homology"/>
<dbReference type="InterPro" id="IPR000829">
    <property type="entry name" value="DAGK"/>
</dbReference>
<dbReference type="AlphaFoldDB" id="A0A923L677"/>
<dbReference type="GO" id="GO:0005524">
    <property type="term" value="F:ATP binding"/>
    <property type="evidence" value="ECO:0007669"/>
    <property type="project" value="UniProtKB-KW"/>
</dbReference>
<evidence type="ECO:0000256" key="1">
    <source>
        <dbReference type="ARBA" id="ARBA00004651"/>
    </source>
</evidence>
<keyword evidence="8 20" id="KW-0418">Kinase</keyword>
<evidence type="ECO:0000256" key="17">
    <source>
        <dbReference type="PIRSR" id="PIRSR600829-3"/>
    </source>
</evidence>
<evidence type="ECO:0000256" key="9">
    <source>
        <dbReference type="ARBA" id="ARBA00022840"/>
    </source>
</evidence>
<sequence>MEGKRKSIGFTYALNGLKEVFQSEHNFRLHMLSIILVVIAGYYFDIDTIEWLAVIIVIGLVVTTEMVNTAIEEIINYVKPEIHPAAKKIKDIAAGAVLIASLTAIIVGFVIFIPKIF</sequence>
<keyword evidence="21" id="KW-1185">Reference proteome</keyword>
<feature type="transmembrane region" description="Helical" evidence="19">
    <location>
        <begin position="92"/>
        <end position="113"/>
    </location>
</feature>
<comment type="cofactor">
    <cofactor evidence="18">
        <name>Mg(2+)</name>
        <dbReference type="ChEBI" id="CHEBI:18420"/>
    </cofactor>
    <text evidence="18">Mn(2+), Zn(2+), Cd(2+) and Co(2+) support activity to lesser extents.</text>
</comment>
<keyword evidence="6 19" id="KW-0812">Transmembrane</keyword>
<evidence type="ECO:0000256" key="2">
    <source>
        <dbReference type="ARBA" id="ARBA00005967"/>
    </source>
</evidence>
<dbReference type="InterPro" id="IPR036945">
    <property type="entry name" value="DAGK_sf"/>
</dbReference>
<evidence type="ECO:0000256" key="16">
    <source>
        <dbReference type="PIRSR" id="PIRSR600829-2"/>
    </source>
</evidence>
<dbReference type="GO" id="GO:0008654">
    <property type="term" value="P:phospholipid biosynthetic process"/>
    <property type="evidence" value="ECO:0007669"/>
    <property type="project" value="UniProtKB-KW"/>
</dbReference>
<keyword evidence="14" id="KW-1208">Phospholipid metabolism</keyword>
<dbReference type="CDD" id="cd14265">
    <property type="entry name" value="UDPK_IM_like"/>
    <property type="match status" value="1"/>
</dbReference>
<evidence type="ECO:0000256" key="6">
    <source>
        <dbReference type="ARBA" id="ARBA00022692"/>
    </source>
</evidence>
<feature type="active site" description="Proton acceptor" evidence="15">
    <location>
        <position position="65"/>
    </location>
</feature>
<accession>A0A923L677</accession>
<feature type="transmembrane region" description="Helical" evidence="19">
    <location>
        <begin position="27"/>
        <end position="45"/>
    </location>
</feature>
<evidence type="ECO:0000313" key="20">
    <source>
        <dbReference type="EMBL" id="MBC5637242.1"/>
    </source>
</evidence>
<evidence type="ECO:0000313" key="21">
    <source>
        <dbReference type="Proteomes" id="UP000637359"/>
    </source>
</evidence>
<feature type="binding site" evidence="17">
    <location>
        <begin position="81"/>
        <end position="83"/>
    </location>
    <ligand>
        <name>ATP</name>
        <dbReference type="ChEBI" id="CHEBI:30616"/>
    </ligand>
</feature>
<dbReference type="Gene3D" id="1.10.287.3610">
    <property type="match status" value="1"/>
</dbReference>
<evidence type="ECO:0000256" key="4">
    <source>
        <dbReference type="ARBA" id="ARBA00022516"/>
    </source>
</evidence>
<comment type="caution">
    <text evidence="20">The sequence shown here is derived from an EMBL/GenBank/DDBJ whole genome shotgun (WGS) entry which is preliminary data.</text>
</comment>
<feature type="binding site" evidence="17">
    <location>
        <begin position="90"/>
        <end position="91"/>
    </location>
    <ligand>
        <name>ATP</name>
        <dbReference type="ChEBI" id="CHEBI:30616"/>
    </ligand>
</feature>
<dbReference type="Pfam" id="PF01219">
    <property type="entry name" value="DAGK_prokar"/>
    <property type="match status" value="1"/>
</dbReference>
<dbReference type="InterPro" id="IPR033717">
    <property type="entry name" value="UDPK"/>
</dbReference>
<keyword evidence="7 17" id="KW-0547">Nucleotide-binding</keyword>
<organism evidence="20 21">
    <name type="scientific">Ornithinibacillus hominis</name>
    <dbReference type="NCBI Taxonomy" id="2763055"/>
    <lineage>
        <taxon>Bacteria</taxon>
        <taxon>Bacillati</taxon>
        <taxon>Bacillota</taxon>
        <taxon>Bacilli</taxon>
        <taxon>Bacillales</taxon>
        <taxon>Bacillaceae</taxon>
        <taxon>Ornithinibacillus</taxon>
    </lineage>
</organism>
<evidence type="ECO:0000256" key="15">
    <source>
        <dbReference type="PIRSR" id="PIRSR600829-1"/>
    </source>
</evidence>
<evidence type="ECO:0000256" key="3">
    <source>
        <dbReference type="ARBA" id="ARBA00022475"/>
    </source>
</evidence>
<keyword evidence="4" id="KW-0444">Lipid biosynthesis</keyword>
<keyword evidence="5" id="KW-0808">Transferase</keyword>
<feature type="binding site" evidence="16">
    <location>
        <position position="5"/>
    </location>
    <ligand>
        <name>substrate</name>
    </ligand>
</feature>
<keyword evidence="18" id="KW-0479">Metal-binding</keyword>
<evidence type="ECO:0000256" key="18">
    <source>
        <dbReference type="PIRSR" id="PIRSR600829-4"/>
    </source>
</evidence>
<keyword evidence="13" id="KW-0594">Phospholipid biosynthesis</keyword>
<protein>
    <submittedName>
        <fullName evidence="20">Diacylglycerol kinase family protein</fullName>
    </submittedName>
</protein>
<dbReference type="EMBL" id="JACOOL010000006">
    <property type="protein sequence ID" value="MBC5637242.1"/>
    <property type="molecule type" value="Genomic_DNA"/>
</dbReference>
<comment type="similarity">
    <text evidence="2">Belongs to the bacterial diacylglycerol kinase family.</text>
</comment>
<dbReference type="GO" id="GO:0016301">
    <property type="term" value="F:kinase activity"/>
    <property type="evidence" value="ECO:0007669"/>
    <property type="project" value="UniProtKB-KW"/>
</dbReference>
<evidence type="ECO:0000256" key="11">
    <source>
        <dbReference type="ARBA" id="ARBA00023098"/>
    </source>
</evidence>
<evidence type="ECO:0000256" key="5">
    <source>
        <dbReference type="ARBA" id="ARBA00022679"/>
    </source>
</evidence>